<keyword evidence="1" id="KW-0732">Signal</keyword>
<sequence length="2023" mass="223812">MFRSLPLFFAAIWASLSYAELPDSAALEEALQFDGPNELAVELGDGAEVSLTESGLQLSVPADSYAKLILKNVPSPGEYLLSIETDLSGLGSTVQEFQGEEPSKSLYLSSYSYINNSFSFGSFFERDDETVPEQDISIQISPISSSASEASDRSFRFSNLEILQGTPLELVQTPGTTLSKYPDKDRYDYGEEVTLTASAPYEQVEFIRWIPNNFWGPVDGWDLESPELTIVPTVPYSFEAIWIIKQPFEGGFVECDLSDYNSYSLPEPGTAPSFSIDLQSNKYFRFTVENPGLFQMKVRRGNGVEANANWNSETIGEGETMVFSQWVSPATKDFSVPGSGNLELYDFEISPFLPIELTILGEGEVEGIVNESYVPLTVPHQLRAVPDEGWEFESWKGDVGSSDPVIEIDPNVENNFEARFYKVIRSGELELRSYSDHEWTITEGEDGLSLAPSNPLESWTDIARVGFLVEGSGLLSMQFDGYGSDIECYVDGVEVETSKVSGITTLELFLDRGWHAIVIAYDNSSKAFTYEPLTTVDNIKWQPGVPVEFYTTLGGTIEGYESGTYFLEGESATQLTAVPNDGYTFSHWSGLSESTQPSIEVSPSSPTVLKANFVKQADESGAIQSGDTLWTYSEGEWSVGNDMNEDQSAWFESTFIGPATMRIQVSQYGVSNFQYEIDGEICILSKEGVFGIPEGEHRVRVIAYGSVHSATRVRLEQVHPIDITLAGGSVEFSPALPEPDDYWEEDESDYIVYLPHGTELQITSTSYSDKNLFLGWDGDLAGNEATTQVLVDRPIVSHGRYGVETFEYNGIALETDTEGVFFNTDYLSLPSPWSSETATTLRTTLQGPGIFYLTISRVESASVYVDGEENDLSKSFSWASGKVLIEDGEHSVEIVVDPATSDSSSQTLLDPIVSSLGFTEGYQVSSGGAGGTVQMTPEETTYQLDASVQLLATADEGNTFVGWAAPYEASPNPLNLKVTEHASVAAIFASDGNFGGSQWSFENKPPSRLGSSDSEYLWYYFSAEDSGTQSSATTTLTGPVYASSYFYTYGKYDGLDVQLLLDGTAVEDVSGFLIPEGEHELRWEVTSLPLDESELSAISIYPLTLKESVSIYAFAYNAEIEISPAKSDYIPGEEVTLVASEKNLLGWEFYRWLNGSSNETFSTQRSITIEADPTYALQAEYRKDQLDIPNLKVIDEGYNDLWPSSQDIGPGQTEVFDLNVISTLLFEAETEGHIEFYVRSKYVDDIIEIEKEGQIVFKIQGSPLNWKHLRIPVSEGEQVKLIANRDDSYTYAQICGVKFLEYWAPMTQVTDPADLDFEPSLASLSKNSPVNVSVDENWEDDLIEWVVGEETQSAISQIEVSQADNTPITARINIPFDTQAGWAKPSSVGSFQQTSYASSWIQSSYGENEEASHTLTLPIEGPAYIRLSTESSHEDFIYKSGEQILNPIVLYENEIALQFPAGENALTIEHPFSPHESASIIFDGKDEGYRSYERVYEMGTMRFGTFTSTYQAGRSISVTALPKDGYEFVKWQAPYEEHGYQFQTDVSSEEPIPVFQKIINYETFLGHDWVLNNASLDVYSNEFVGTPLQTIEIDKLNYLEPIEMSTEIEGPAVIVFSDVDGSTEVPSYSIDNGDFQNAAYSNSGSGKFFASIQIPSGTHDLVLKYEDVPSYFNFGANIASGYLLDLTGIGTEIKREPTKNVYRTGDTVNIEAVPYASNTTLEWIGLPEELNADGGSHEIIIDGSLKLEVRAWKPAKLFGYDFQHAGIGTWTRLGAAEYTIAAHPRSNLDLLKLDHPDSGSYRFEFKSKERVSYWETVSPSITLLGGSSENTTAGQSLSSGRMIISEGTLGVIIENQVPDYNGTTKDQALSFDSLEKEELTGGLSDYLDWWLSFDESQGLDLGWTEPSGDPDEDGLTNYEEYLLGTDPGRPTPQIRLVPALSPEESLRLEIHQPSTSLLDDAKILFSTTLGTTWDYFELPESLDATDSADWKSTLLPPDLYGTDHLYFKLQHSAESRTLEELAE</sequence>
<feature type="domain" description="Bacterial repeat" evidence="2">
    <location>
        <begin position="927"/>
        <end position="990"/>
    </location>
</feature>
<evidence type="ECO:0000313" key="4">
    <source>
        <dbReference type="Proteomes" id="UP000526501"/>
    </source>
</evidence>
<dbReference type="Proteomes" id="UP000526501">
    <property type="component" value="Unassembled WGS sequence"/>
</dbReference>
<protein>
    <recommendedName>
        <fullName evidence="2">Bacterial repeat domain-containing protein</fullName>
    </recommendedName>
</protein>
<evidence type="ECO:0000313" key="3">
    <source>
        <dbReference type="EMBL" id="MBC2607997.1"/>
    </source>
</evidence>
<organism evidence="3 4">
    <name type="scientific">Pelagicoccus albus</name>
    <dbReference type="NCBI Taxonomy" id="415222"/>
    <lineage>
        <taxon>Bacteria</taxon>
        <taxon>Pseudomonadati</taxon>
        <taxon>Verrucomicrobiota</taxon>
        <taxon>Opitutia</taxon>
        <taxon>Puniceicoccales</taxon>
        <taxon>Pelagicoccaceae</taxon>
        <taxon>Pelagicoccus</taxon>
    </lineage>
</organism>
<evidence type="ECO:0000256" key="1">
    <source>
        <dbReference type="SAM" id="SignalP"/>
    </source>
</evidence>
<name>A0A7X1B9F5_9BACT</name>
<feature type="signal peptide" evidence="1">
    <location>
        <begin position="1"/>
        <end position="19"/>
    </location>
</feature>
<comment type="caution">
    <text evidence="3">The sequence shown here is derived from an EMBL/GenBank/DDBJ whole genome shotgun (WGS) entry which is preliminary data.</text>
</comment>
<gene>
    <name evidence="3" type="ORF">H5P27_18225</name>
</gene>
<reference evidence="3 4" key="1">
    <citation type="submission" date="2020-07" db="EMBL/GenBank/DDBJ databases">
        <authorList>
            <person name="Feng X."/>
        </authorList>
    </citation>
    <scope>NUCLEOTIDE SEQUENCE [LARGE SCALE GENOMIC DNA]</scope>
    <source>
        <strain evidence="3 4">JCM23202</strain>
    </source>
</reference>
<dbReference type="InterPro" id="IPR044060">
    <property type="entry name" value="Bacterial_rp_domain"/>
</dbReference>
<feature type="domain" description="Bacterial repeat" evidence="2">
    <location>
        <begin position="547"/>
        <end position="615"/>
    </location>
</feature>
<feature type="chain" id="PRO_5031305424" description="Bacterial repeat domain-containing protein" evidence="1">
    <location>
        <begin position="20"/>
        <end position="2023"/>
    </location>
</feature>
<evidence type="ECO:0000259" key="2">
    <source>
        <dbReference type="Pfam" id="PF18998"/>
    </source>
</evidence>
<keyword evidence="4" id="KW-1185">Reference proteome</keyword>
<dbReference type="Pfam" id="PF18998">
    <property type="entry name" value="Flg_new_2"/>
    <property type="match status" value="4"/>
</dbReference>
<feature type="domain" description="Bacterial repeat" evidence="2">
    <location>
        <begin position="1504"/>
        <end position="1533"/>
    </location>
</feature>
<proteinExistence type="predicted"/>
<dbReference type="RefSeq" id="WP_185661856.1">
    <property type="nucleotide sequence ID" value="NZ_CAWPOO010000013.1"/>
</dbReference>
<feature type="domain" description="Bacterial repeat" evidence="2">
    <location>
        <begin position="362"/>
        <end position="401"/>
    </location>
</feature>
<dbReference type="EMBL" id="JACHVC010000013">
    <property type="protein sequence ID" value="MBC2607997.1"/>
    <property type="molecule type" value="Genomic_DNA"/>
</dbReference>
<accession>A0A7X1B9F5</accession>